<proteinExistence type="predicted"/>
<dbReference type="EMBL" id="GBRH01282593">
    <property type="protein sequence ID" value="JAD15302.1"/>
    <property type="molecule type" value="Transcribed_RNA"/>
</dbReference>
<feature type="transmembrane region" description="Helical" evidence="1">
    <location>
        <begin position="6"/>
        <end position="29"/>
    </location>
</feature>
<sequence length="49" mass="5781">MTSLYLISFFCGNGVFITLPLVLFFFLYLPTIYRKEKTRHDGLLYRKSG</sequence>
<name>A0A0A8XUB8_ARUDO</name>
<organism evidence="2">
    <name type="scientific">Arundo donax</name>
    <name type="common">Giant reed</name>
    <name type="synonym">Donax arundinaceus</name>
    <dbReference type="NCBI Taxonomy" id="35708"/>
    <lineage>
        <taxon>Eukaryota</taxon>
        <taxon>Viridiplantae</taxon>
        <taxon>Streptophyta</taxon>
        <taxon>Embryophyta</taxon>
        <taxon>Tracheophyta</taxon>
        <taxon>Spermatophyta</taxon>
        <taxon>Magnoliopsida</taxon>
        <taxon>Liliopsida</taxon>
        <taxon>Poales</taxon>
        <taxon>Poaceae</taxon>
        <taxon>PACMAD clade</taxon>
        <taxon>Arundinoideae</taxon>
        <taxon>Arundineae</taxon>
        <taxon>Arundo</taxon>
    </lineage>
</organism>
<dbReference type="AlphaFoldDB" id="A0A0A8XUB8"/>
<evidence type="ECO:0000313" key="2">
    <source>
        <dbReference type="EMBL" id="JAD15302.1"/>
    </source>
</evidence>
<reference evidence="2" key="2">
    <citation type="journal article" date="2015" name="Data Brief">
        <title>Shoot transcriptome of the giant reed, Arundo donax.</title>
        <authorList>
            <person name="Barrero R.A."/>
            <person name="Guerrero F.D."/>
            <person name="Moolhuijzen P."/>
            <person name="Goolsby J.A."/>
            <person name="Tidwell J."/>
            <person name="Bellgard S.E."/>
            <person name="Bellgard M.I."/>
        </authorList>
    </citation>
    <scope>NUCLEOTIDE SEQUENCE</scope>
    <source>
        <tissue evidence="2">Shoot tissue taken approximately 20 cm above the soil surface</tissue>
    </source>
</reference>
<keyword evidence="1" id="KW-1133">Transmembrane helix</keyword>
<keyword evidence="1" id="KW-0812">Transmembrane</keyword>
<protein>
    <submittedName>
        <fullName evidence="2">Uncharacterized protein</fullName>
    </submittedName>
</protein>
<reference evidence="2" key="1">
    <citation type="submission" date="2014-09" db="EMBL/GenBank/DDBJ databases">
        <authorList>
            <person name="Magalhaes I.L.F."/>
            <person name="Oliveira U."/>
            <person name="Santos F.R."/>
            <person name="Vidigal T.H.D.A."/>
            <person name="Brescovit A.D."/>
            <person name="Santos A.J."/>
        </authorList>
    </citation>
    <scope>NUCLEOTIDE SEQUENCE</scope>
    <source>
        <tissue evidence="2">Shoot tissue taken approximately 20 cm above the soil surface</tissue>
    </source>
</reference>
<keyword evidence="1" id="KW-0472">Membrane</keyword>
<accession>A0A0A8XUB8</accession>
<evidence type="ECO:0000256" key="1">
    <source>
        <dbReference type="SAM" id="Phobius"/>
    </source>
</evidence>